<dbReference type="AlphaFoldDB" id="A0AAJ0XCD3"/>
<dbReference type="SUPFAM" id="SSF52540">
    <property type="entry name" value="P-loop containing nucleoside triphosphate hydrolases"/>
    <property type="match status" value="1"/>
</dbReference>
<evidence type="ECO:0000256" key="1">
    <source>
        <dbReference type="ARBA" id="ARBA00005771"/>
    </source>
</evidence>
<dbReference type="Gene3D" id="3.40.50.300">
    <property type="entry name" value="P-loop containing nucleotide triphosphate hydrolases"/>
    <property type="match status" value="1"/>
</dbReference>
<dbReference type="InterPro" id="IPR000863">
    <property type="entry name" value="Sulfotransferase_dom"/>
</dbReference>
<sequence length="318" mass="36285">MPKRFSSDPVSVGSKPDHSNSESPEPQHASRPAARWGERHPLHDPWILAHFQARPTDVLITTAPKAGTTWMQQILHQLLTGGDTDFEDIDQVVPWLERQRPPRAWREVLADFEQRPDPRLFKTHCTWEQTPGRETARIVLTVRDPRDCCVSFYHHLMDMSDSALEQDQLERPPSLDAHVDQWLAFGAWFRNVASWWPQRQRSNLLMLRYSDLKADLPGAMRRIAGFLGWSLTAEALERAAHYSAFAWMKAHSERFAGRNADGTPMFRTGGFIRKGQTGDHKTHLTAEQEAKILRRCRQELPPDCLAYLGLPTDGGPAS</sequence>
<name>A0AAJ0XCD3_9GAMM</name>
<keyword evidence="6" id="KW-1185">Reference proteome</keyword>
<gene>
    <name evidence="5" type="ORF">CKO40_21780</name>
</gene>
<accession>A0AAJ0XCD3</accession>
<comment type="caution">
    <text evidence="5">The sequence shown here is derived from an EMBL/GenBank/DDBJ whole genome shotgun (WGS) entry which is preliminary data.</text>
</comment>
<evidence type="ECO:0000256" key="3">
    <source>
        <dbReference type="SAM" id="MobiDB-lite"/>
    </source>
</evidence>
<dbReference type="Proteomes" id="UP001296776">
    <property type="component" value="Unassembled WGS sequence"/>
</dbReference>
<evidence type="ECO:0000259" key="4">
    <source>
        <dbReference type="Pfam" id="PF00685"/>
    </source>
</evidence>
<dbReference type="EMBL" id="NRSJ01000063">
    <property type="protein sequence ID" value="MBK1707090.1"/>
    <property type="molecule type" value="Genomic_DNA"/>
</dbReference>
<dbReference type="GO" id="GO:0008146">
    <property type="term" value="F:sulfotransferase activity"/>
    <property type="evidence" value="ECO:0007669"/>
    <property type="project" value="InterPro"/>
</dbReference>
<evidence type="ECO:0000313" key="6">
    <source>
        <dbReference type="Proteomes" id="UP001296776"/>
    </source>
</evidence>
<dbReference type="Pfam" id="PF00685">
    <property type="entry name" value="Sulfotransfer_1"/>
    <property type="match status" value="1"/>
</dbReference>
<comment type="similarity">
    <text evidence="1">Belongs to the sulfotransferase 1 family.</text>
</comment>
<proteinExistence type="inferred from homology"/>
<organism evidence="5 6">
    <name type="scientific">Halochromatium glycolicum</name>
    <dbReference type="NCBI Taxonomy" id="85075"/>
    <lineage>
        <taxon>Bacteria</taxon>
        <taxon>Pseudomonadati</taxon>
        <taxon>Pseudomonadota</taxon>
        <taxon>Gammaproteobacteria</taxon>
        <taxon>Chromatiales</taxon>
        <taxon>Chromatiaceae</taxon>
        <taxon>Halochromatium</taxon>
    </lineage>
</organism>
<reference evidence="5" key="1">
    <citation type="submission" date="2017-08" db="EMBL/GenBank/DDBJ databases">
        <authorList>
            <person name="Imhoff J.F."/>
            <person name="Rahn T."/>
            <person name="Kuenzel S."/>
            <person name="Neulinger S.C."/>
        </authorList>
    </citation>
    <scope>NUCLEOTIDE SEQUENCE</scope>
    <source>
        <strain evidence="5">DSM 11080</strain>
    </source>
</reference>
<evidence type="ECO:0000313" key="5">
    <source>
        <dbReference type="EMBL" id="MBK1707090.1"/>
    </source>
</evidence>
<dbReference type="InterPro" id="IPR027417">
    <property type="entry name" value="P-loop_NTPase"/>
</dbReference>
<evidence type="ECO:0000256" key="2">
    <source>
        <dbReference type="ARBA" id="ARBA00022679"/>
    </source>
</evidence>
<reference evidence="5" key="2">
    <citation type="journal article" date="2020" name="Microorganisms">
        <title>Osmotic Adaptation and Compatible Solute Biosynthesis of Phototrophic Bacteria as Revealed from Genome Analyses.</title>
        <authorList>
            <person name="Imhoff J.F."/>
            <person name="Rahn T."/>
            <person name="Kunzel S."/>
            <person name="Keller A."/>
            <person name="Neulinger S.C."/>
        </authorList>
    </citation>
    <scope>NUCLEOTIDE SEQUENCE</scope>
    <source>
        <strain evidence="5">DSM 11080</strain>
    </source>
</reference>
<protein>
    <submittedName>
        <fullName evidence="5">Sulfotransferase</fullName>
    </submittedName>
</protein>
<feature type="domain" description="Sulfotransferase" evidence="4">
    <location>
        <begin position="55"/>
        <end position="300"/>
    </location>
</feature>
<dbReference type="PANTHER" id="PTHR11783">
    <property type="entry name" value="SULFOTRANSFERASE SULT"/>
    <property type="match status" value="1"/>
</dbReference>
<keyword evidence="2" id="KW-0808">Transferase</keyword>
<feature type="region of interest" description="Disordered" evidence="3">
    <location>
        <begin position="1"/>
        <end position="35"/>
    </location>
</feature>